<dbReference type="AlphaFoldDB" id="A0AA96RET7"/>
<evidence type="ECO:0000313" key="1">
    <source>
        <dbReference type="EMBL" id="WNQ11232.1"/>
    </source>
</evidence>
<accession>A0AA96RET7</accession>
<organism evidence="1 2">
    <name type="scientific">Paenibacillus aurantius</name>
    <dbReference type="NCBI Taxonomy" id="2918900"/>
    <lineage>
        <taxon>Bacteria</taxon>
        <taxon>Bacillati</taxon>
        <taxon>Bacillota</taxon>
        <taxon>Bacilli</taxon>
        <taxon>Bacillales</taxon>
        <taxon>Paenibacillaceae</taxon>
        <taxon>Paenibacillus</taxon>
    </lineage>
</organism>
<dbReference type="RefSeq" id="WP_315605008.1">
    <property type="nucleotide sequence ID" value="NZ_CP130318.1"/>
</dbReference>
<sequence>MTRIQKLVSLSALAAMVLGMLLVAAVFMSQPTEANENEMDARLALLFHQLEKEVQAKPAKGLSSNPYDYLKESTAWEQIVGLGEEALPSLERRLQDSSNGLVGYWTALAMERIAGVDLKKQGSTGWETVEEFKTVWEGYRQKKTGAADPR</sequence>
<protein>
    <submittedName>
        <fullName evidence="1">Uncharacterized protein</fullName>
    </submittedName>
</protein>
<dbReference type="KEGG" id="paun:MJA45_27140"/>
<dbReference type="EMBL" id="CP130318">
    <property type="protein sequence ID" value="WNQ11232.1"/>
    <property type="molecule type" value="Genomic_DNA"/>
</dbReference>
<keyword evidence="2" id="KW-1185">Reference proteome</keyword>
<dbReference type="Proteomes" id="UP001305702">
    <property type="component" value="Chromosome"/>
</dbReference>
<evidence type="ECO:0000313" key="2">
    <source>
        <dbReference type="Proteomes" id="UP001305702"/>
    </source>
</evidence>
<proteinExistence type="predicted"/>
<reference evidence="1 2" key="1">
    <citation type="submission" date="2022-02" db="EMBL/GenBank/DDBJ databases">
        <title>Paenibacillus sp. MBLB1776 Whole Genome Shotgun Sequencing.</title>
        <authorList>
            <person name="Hwang C.Y."/>
            <person name="Cho E.-S."/>
            <person name="Seo M.-J."/>
        </authorList>
    </citation>
    <scope>NUCLEOTIDE SEQUENCE [LARGE SCALE GENOMIC DNA]</scope>
    <source>
        <strain evidence="1 2">MBLB1776</strain>
    </source>
</reference>
<name>A0AA96RET7_9BACL</name>
<gene>
    <name evidence="1" type="ORF">MJA45_27140</name>
</gene>